<gene>
    <name evidence="6" type="ORF">EGR_02597</name>
</gene>
<evidence type="ECO:0000256" key="3">
    <source>
        <dbReference type="ARBA" id="ARBA00022781"/>
    </source>
</evidence>
<dbReference type="InterPro" id="IPR004907">
    <property type="entry name" value="ATPase_V1-cplx_csu"/>
</dbReference>
<comment type="function">
    <text evidence="5">Subunit of the V1 complex of vacuolar(H+)-ATPase (V-ATPase), a multisubunit enzyme composed of a peripheral complex (V1) that hydrolyzes ATP and a membrane integral complex (V0) that translocates protons. V-ATPase is responsible for acidifying and maintaining the pH of intracellular compartments and in some cell types, is targeted to the plasma membrane, where it is responsible for acidifying the extracellular environment. Subunit C is necessary for the assembly of the catalytic sector of the enzyme and is likely to have a specific function in its catalytic activity.</text>
</comment>
<dbReference type="CTD" id="36338312"/>
<dbReference type="OrthoDB" id="6605928at2759"/>
<dbReference type="STRING" id="6210.W6ULR3"/>
<evidence type="ECO:0000256" key="5">
    <source>
        <dbReference type="RuleBase" id="RU364010"/>
    </source>
</evidence>
<evidence type="ECO:0000256" key="4">
    <source>
        <dbReference type="ARBA" id="ARBA00023065"/>
    </source>
</evidence>
<dbReference type="PANTHER" id="PTHR10137">
    <property type="entry name" value="V-TYPE PROTON ATPASE SUBUNIT C"/>
    <property type="match status" value="1"/>
</dbReference>
<dbReference type="AlphaFoldDB" id="W6ULR3"/>
<dbReference type="GeneID" id="36338312"/>
<dbReference type="Proteomes" id="UP000019149">
    <property type="component" value="Unassembled WGS sequence"/>
</dbReference>
<dbReference type="Gene3D" id="1.20.1460.10">
    <property type="entry name" value="subunit c (vma5p) of the yeast v-atpase, domain 2"/>
    <property type="match status" value="1"/>
</dbReference>
<evidence type="ECO:0000256" key="2">
    <source>
        <dbReference type="ARBA" id="ARBA00022448"/>
    </source>
</evidence>
<keyword evidence="3 5" id="KW-0375">Hydrogen ion transport</keyword>
<dbReference type="EMBL" id="APAU02000012">
    <property type="protein sequence ID" value="EUB62465.1"/>
    <property type="molecule type" value="Genomic_DNA"/>
</dbReference>
<comment type="subunit">
    <text evidence="5">V-ATPase is a heteromultimeric enzyme made up of two complexes: the ATP-hydrolytic V1 complex and the proton translocation V0 complex. The V1 complex consists of three catalytic AB heterodimers that form a heterohexamer, three peripheral stalks each consisting of EG heterodimers, one central rotor including subunits D and F, and the regulatory subunits C and H. The proton translocation complex V0 consists of the proton transport subunit a, a ring of proteolipid subunits c9c'', rotary subunit d, subunits e and f, and two accessory subunits.</text>
</comment>
<keyword evidence="2 5" id="KW-0813">Transport</keyword>
<dbReference type="Gene3D" id="3.30.70.100">
    <property type="match status" value="1"/>
</dbReference>
<dbReference type="PANTHER" id="PTHR10137:SF0">
    <property type="entry name" value="V-TYPE PROTON ATPASE SUBUNIT C"/>
    <property type="match status" value="1"/>
</dbReference>
<dbReference type="RefSeq" id="XP_024353661.1">
    <property type="nucleotide sequence ID" value="XM_024491846.1"/>
</dbReference>
<dbReference type="GO" id="GO:0005765">
    <property type="term" value="C:lysosomal membrane"/>
    <property type="evidence" value="ECO:0007669"/>
    <property type="project" value="TreeGrafter"/>
</dbReference>
<comment type="caution">
    <text evidence="6">The sequence shown here is derived from an EMBL/GenBank/DDBJ whole genome shotgun (WGS) entry which is preliminary data.</text>
</comment>
<evidence type="ECO:0000313" key="7">
    <source>
        <dbReference type="Proteomes" id="UP000019149"/>
    </source>
</evidence>
<protein>
    <recommendedName>
        <fullName evidence="5">V-type proton ATPase subunit C</fullName>
    </recommendedName>
</protein>
<dbReference type="FunFam" id="3.30.70.100:FF:000002">
    <property type="entry name" value="V-type proton ATPase subunit C"/>
    <property type="match status" value="1"/>
</dbReference>
<comment type="similarity">
    <text evidence="1 5">Belongs to the V-ATPase C subunit family.</text>
</comment>
<proteinExistence type="inferred from homology"/>
<dbReference type="GO" id="GO:0000221">
    <property type="term" value="C:vacuolar proton-transporting V-type ATPase, V1 domain"/>
    <property type="evidence" value="ECO:0007669"/>
    <property type="project" value="TreeGrafter"/>
</dbReference>
<sequence length="399" mass="46249">MLFGLLAWLKDQPPWRGTKANSNVAPCQYGEMSNHRITQLHSSFERRIWRYPWSTSCVSHHNVGTLDGLVGISDELAKMDAYAENVTRKIAQYMGDILEEQRHKLEDNLLVNGSSPSLYISKFQWDTAKYPIKQTLQALHDILSENLSRLEADLRTRSTNYNNIKGALHALEKKQTGSLLTRNLAEIVKKQQFVLGSEYLITVAVVVPRTAYKEWEATYESLVDMVVPRSTELIFEDQDNGLWTVTLFQKMLNDFTLRAREKRFIVRDFVYDEKAIEESKNMFSKLEADKKKQFPPLFRWLRVNFGEAFSVMTHIKALRIFVESVLRYGLPVDFEAILIVPNRKNYKRLREVLHNMYEHLDNLSLSSTTDEEIVGAGMSHGEYYPYVSISVETNFVDTR</sequence>
<dbReference type="Pfam" id="PF03223">
    <property type="entry name" value="V-ATPase_C"/>
    <property type="match status" value="1"/>
</dbReference>
<keyword evidence="7" id="KW-1185">Reference proteome</keyword>
<name>W6ULR3_ECHGR</name>
<dbReference type="Gene3D" id="3.30.70.1180">
    <property type="entry name" value="Vacuolar atp synthase subunit c, domain 1"/>
    <property type="match status" value="1"/>
</dbReference>
<evidence type="ECO:0000313" key="6">
    <source>
        <dbReference type="EMBL" id="EUB62465.1"/>
    </source>
</evidence>
<accession>W6ULR3</accession>
<reference evidence="6 7" key="1">
    <citation type="journal article" date="2013" name="Nat. Genet.">
        <title>The genome of the hydatid tapeworm Echinococcus granulosus.</title>
        <authorList>
            <person name="Zheng H."/>
            <person name="Zhang W."/>
            <person name="Zhang L."/>
            <person name="Zhang Z."/>
            <person name="Li J."/>
            <person name="Lu G."/>
            <person name="Zhu Y."/>
            <person name="Wang Y."/>
            <person name="Huang Y."/>
            <person name="Liu J."/>
            <person name="Kang H."/>
            <person name="Chen J."/>
            <person name="Wang L."/>
            <person name="Chen A."/>
            <person name="Yu S."/>
            <person name="Gao Z."/>
            <person name="Jin L."/>
            <person name="Gu W."/>
            <person name="Wang Z."/>
            <person name="Zhao L."/>
            <person name="Shi B."/>
            <person name="Wen H."/>
            <person name="Lin R."/>
            <person name="Jones M.K."/>
            <person name="Brejova B."/>
            <person name="Vinar T."/>
            <person name="Zhao G."/>
            <person name="McManus D.P."/>
            <person name="Chen Z."/>
            <person name="Zhou Y."/>
            <person name="Wang S."/>
        </authorList>
    </citation>
    <scope>NUCLEOTIDE SEQUENCE [LARGE SCALE GENOMIC DNA]</scope>
</reference>
<dbReference type="OMA" id="SRFQWDM"/>
<dbReference type="KEGG" id="egl:EGR_02597"/>
<keyword evidence="4 5" id="KW-0406">Ion transport</keyword>
<dbReference type="SUPFAM" id="SSF118203">
    <property type="entry name" value="Vacuolar ATP synthase subunit C"/>
    <property type="match status" value="1"/>
</dbReference>
<organism evidence="6 7">
    <name type="scientific">Echinococcus granulosus</name>
    <name type="common">Hydatid tapeworm</name>
    <dbReference type="NCBI Taxonomy" id="6210"/>
    <lineage>
        <taxon>Eukaryota</taxon>
        <taxon>Metazoa</taxon>
        <taxon>Spiralia</taxon>
        <taxon>Lophotrochozoa</taxon>
        <taxon>Platyhelminthes</taxon>
        <taxon>Cestoda</taxon>
        <taxon>Eucestoda</taxon>
        <taxon>Cyclophyllidea</taxon>
        <taxon>Taeniidae</taxon>
        <taxon>Echinococcus</taxon>
        <taxon>Echinococcus granulosus group</taxon>
    </lineage>
</organism>
<dbReference type="CDD" id="cd14785">
    <property type="entry name" value="V-ATPase_C"/>
    <property type="match status" value="1"/>
</dbReference>
<evidence type="ECO:0000256" key="1">
    <source>
        <dbReference type="ARBA" id="ARBA00006138"/>
    </source>
</evidence>
<dbReference type="GO" id="GO:0046961">
    <property type="term" value="F:proton-transporting ATPase activity, rotational mechanism"/>
    <property type="evidence" value="ECO:0007669"/>
    <property type="project" value="InterPro"/>
</dbReference>
<dbReference type="InterPro" id="IPR036132">
    <property type="entry name" value="Vac_ATP_synth_c_sf"/>
</dbReference>